<dbReference type="InterPro" id="IPR052043">
    <property type="entry name" value="PolySaccharide_Degr_Enz"/>
</dbReference>
<feature type="signal peptide" evidence="2">
    <location>
        <begin position="1"/>
        <end position="28"/>
    </location>
</feature>
<organism evidence="3 4">
    <name type="scientific">Asticcacaulis taihuensis</name>
    <dbReference type="NCBI Taxonomy" id="260084"/>
    <lineage>
        <taxon>Bacteria</taxon>
        <taxon>Pseudomonadati</taxon>
        <taxon>Pseudomonadota</taxon>
        <taxon>Alphaproteobacteria</taxon>
        <taxon>Caulobacterales</taxon>
        <taxon>Caulobacteraceae</taxon>
        <taxon>Asticcacaulis</taxon>
    </lineage>
</organism>
<dbReference type="PANTHER" id="PTHR33886:SF8">
    <property type="entry name" value="UNSATURATED RHAMNOGALACTURONAN HYDROLASE (EUROFUNG)"/>
    <property type="match status" value="1"/>
</dbReference>
<dbReference type="PANTHER" id="PTHR33886">
    <property type="entry name" value="UNSATURATED RHAMNOGALACTURONAN HYDROLASE (EUROFUNG)"/>
    <property type="match status" value="1"/>
</dbReference>
<feature type="chain" id="PRO_5011706191" evidence="2">
    <location>
        <begin position="29"/>
        <end position="394"/>
    </location>
</feature>
<sequence>MDIFRIKMALSWLICGLMAAAPATQVQAAKPTVSAMPAKVSFAPADVIALTEKVADYQIATLAAGWIPANASWDTPDPKGWVQGALFVGLTDMADHSHNPIYKDLILARGEANKWELGKRVYHADDHVIGQSYLWAAKHGAPAGALKPMQARFDAILAKPADVTLIYPAEGDANCTDRWCWCDALFMAPATWIGLSAATGDPRYAEFAKKEFWATYDVLYDKDEHLFYRDARFFDRRGPNGEKVFWSRGDGWVFAGLARILEVLPANDVDHPRFVALYREMAAKIKAIQLDTGYWAPSLLADPKTALPETSGTAFYTYGLAWGVRNGTLSRAEYEPAVRKGWAALVAAVHPDGKLGYVQPVSDRPDNVGYDDTQFYGVGAFLLAGTAVADLKLQ</sequence>
<reference evidence="4" key="1">
    <citation type="submission" date="2016-10" db="EMBL/GenBank/DDBJ databases">
        <authorList>
            <person name="Varghese N."/>
            <person name="Submissions S."/>
        </authorList>
    </citation>
    <scope>NUCLEOTIDE SEQUENCE [LARGE SCALE GENOMIC DNA]</scope>
    <source>
        <strain evidence="4">CGMCC 1.3431</strain>
    </source>
</reference>
<dbReference type="GO" id="GO:0005975">
    <property type="term" value="P:carbohydrate metabolic process"/>
    <property type="evidence" value="ECO:0007669"/>
    <property type="project" value="InterPro"/>
</dbReference>
<dbReference type="InterPro" id="IPR010905">
    <property type="entry name" value="Glyco_hydro_88"/>
</dbReference>
<dbReference type="STRING" id="260084.SAMN02927928_3000"/>
<name>A0A1G4SV63_9CAUL</name>
<evidence type="ECO:0000256" key="2">
    <source>
        <dbReference type="SAM" id="SignalP"/>
    </source>
</evidence>
<dbReference type="Pfam" id="PF07470">
    <property type="entry name" value="Glyco_hydro_88"/>
    <property type="match status" value="1"/>
</dbReference>
<proteinExistence type="predicted"/>
<keyword evidence="1 3" id="KW-0378">Hydrolase</keyword>
<gene>
    <name evidence="3" type="ORF">SAMN02927928_3000</name>
</gene>
<evidence type="ECO:0000313" key="3">
    <source>
        <dbReference type="EMBL" id="SCW72921.1"/>
    </source>
</evidence>
<dbReference type="AlphaFoldDB" id="A0A1G4SV63"/>
<dbReference type="RefSeq" id="WP_245679038.1">
    <property type="nucleotide sequence ID" value="NZ_CBCRYE010000003.1"/>
</dbReference>
<protein>
    <submittedName>
        <fullName evidence="3">Rhamnogalacturonyl hydrolase YesR</fullName>
    </submittedName>
</protein>
<dbReference type="SUPFAM" id="SSF48208">
    <property type="entry name" value="Six-hairpin glycosidases"/>
    <property type="match status" value="1"/>
</dbReference>
<dbReference type="InterPro" id="IPR008928">
    <property type="entry name" value="6-hairpin_glycosidase_sf"/>
</dbReference>
<keyword evidence="2" id="KW-0732">Signal</keyword>
<dbReference type="InterPro" id="IPR012341">
    <property type="entry name" value="6hp_glycosidase-like_sf"/>
</dbReference>
<evidence type="ECO:0000313" key="4">
    <source>
        <dbReference type="Proteomes" id="UP000199150"/>
    </source>
</evidence>
<evidence type="ECO:0000256" key="1">
    <source>
        <dbReference type="ARBA" id="ARBA00022801"/>
    </source>
</evidence>
<dbReference type="Proteomes" id="UP000199150">
    <property type="component" value="Unassembled WGS sequence"/>
</dbReference>
<accession>A0A1G4SV63</accession>
<dbReference type="Gene3D" id="1.50.10.10">
    <property type="match status" value="1"/>
</dbReference>
<keyword evidence="4" id="KW-1185">Reference proteome</keyword>
<dbReference type="GO" id="GO:0016787">
    <property type="term" value="F:hydrolase activity"/>
    <property type="evidence" value="ECO:0007669"/>
    <property type="project" value="UniProtKB-KW"/>
</dbReference>
<dbReference type="EMBL" id="FMTS01000005">
    <property type="protein sequence ID" value="SCW72921.1"/>
    <property type="molecule type" value="Genomic_DNA"/>
</dbReference>